<dbReference type="NCBIfam" id="TIGR00254">
    <property type="entry name" value="GGDEF"/>
    <property type="match status" value="1"/>
</dbReference>
<dbReference type="PROSITE" id="PS50887">
    <property type="entry name" value="GGDEF"/>
    <property type="match status" value="1"/>
</dbReference>
<dbReference type="InterPro" id="IPR043128">
    <property type="entry name" value="Rev_trsase/Diguanyl_cyclase"/>
</dbReference>
<comment type="caution">
    <text evidence="5">The sequence shown here is derived from an EMBL/GenBank/DDBJ whole genome shotgun (WGS) entry which is preliminary data.</text>
</comment>
<dbReference type="Pfam" id="PF05230">
    <property type="entry name" value="MASE2"/>
    <property type="match status" value="1"/>
</dbReference>
<dbReference type="Proteomes" id="UP000599009">
    <property type="component" value="Unassembled WGS sequence"/>
</dbReference>
<feature type="transmembrane region" description="Helical" evidence="3">
    <location>
        <begin position="96"/>
        <end position="117"/>
    </location>
</feature>
<feature type="transmembrane region" description="Helical" evidence="3">
    <location>
        <begin position="57"/>
        <end position="75"/>
    </location>
</feature>
<dbReference type="InterPro" id="IPR029787">
    <property type="entry name" value="Nucleotide_cyclase"/>
</dbReference>
<gene>
    <name evidence="5" type="primary">adrA</name>
    <name evidence="5" type="ORF">GCM10011394_08420</name>
</gene>
<feature type="transmembrane region" description="Helical" evidence="3">
    <location>
        <begin position="162"/>
        <end position="183"/>
    </location>
</feature>
<sequence length="369" mass="39864">MQEAGVPGSPSRERVTVFASKRARASLPRRIYLYRSLGMGLGALVIAMVLLELQAGPLRWALCIFTGLAWPHLAYQWSRRSAAPFRAEQRNLVIDSAIAALWVPLMHFNLLPSVLLMALSAADKMNTDIPGLVQRTLLPSLLALLAGGLATGFAFEPHSSTAVILACLPMMLIHTLMVGLGRLQLVRKVLQKNRELDLLSRTDVVTGLVLRGHWERGAVATLHDVHAQSRPAALVLIDMDGFKLVNDRHGHIAGDALLRKAGAVLRSVLRPGDIAGRYGGDEFAVVCPDTGLDEATAMAEAYRAAMEGIALTQAPDHAHSVSIGIARARANHARIEDWINAADKALYEAKRRGRNCLVVASEPQGASTT</sequence>
<feature type="domain" description="GGDEF" evidence="4">
    <location>
        <begin position="230"/>
        <end position="362"/>
    </location>
</feature>
<evidence type="ECO:0000256" key="1">
    <source>
        <dbReference type="ARBA" id="ARBA00012528"/>
    </source>
</evidence>
<dbReference type="PANTHER" id="PTHR45138:SF9">
    <property type="entry name" value="DIGUANYLATE CYCLASE DGCM-RELATED"/>
    <property type="match status" value="1"/>
</dbReference>
<keyword evidence="3" id="KW-0472">Membrane</keyword>
<dbReference type="Pfam" id="PF00990">
    <property type="entry name" value="GGDEF"/>
    <property type="match status" value="1"/>
</dbReference>
<dbReference type="EC" id="2.7.7.65" evidence="1"/>
<evidence type="ECO:0000256" key="3">
    <source>
        <dbReference type="SAM" id="Phobius"/>
    </source>
</evidence>
<accession>A0ABQ2EBH3</accession>
<dbReference type="InterPro" id="IPR000160">
    <property type="entry name" value="GGDEF_dom"/>
</dbReference>
<evidence type="ECO:0000256" key="2">
    <source>
        <dbReference type="ARBA" id="ARBA00034247"/>
    </source>
</evidence>
<dbReference type="InterPro" id="IPR007894">
    <property type="entry name" value="MASE2"/>
</dbReference>
<comment type="catalytic activity">
    <reaction evidence="2">
        <text>2 GTP = 3',3'-c-di-GMP + 2 diphosphate</text>
        <dbReference type="Rhea" id="RHEA:24898"/>
        <dbReference type="ChEBI" id="CHEBI:33019"/>
        <dbReference type="ChEBI" id="CHEBI:37565"/>
        <dbReference type="ChEBI" id="CHEBI:58805"/>
        <dbReference type="EC" id="2.7.7.65"/>
    </reaction>
</comment>
<reference evidence="6" key="1">
    <citation type="journal article" date="2019" name="Int. J. Syst. Evol. Microbiol.">
        <title>The Global Catalogue of Microorganisms (GCM) 10K type strain sequencing project: providing services to taxonomists for standard genome sequencing and annotation.</title>
        <authorList>
            <consortium name="The Broad Institute Genomics Platform"/>
            <consortium name="The Broad Institute Genome Sequencing Center for Infectious Disease"/>
            <person name="Wu L."/>
            <person name="Ma J."/>
        </authorList>
    </citation>
    <scope>NUCLEOTIDE SEQUENCE [LARGE SCALE GENOMIC DNA]</scope>
    <source>
        <strain evidence="6">CGMCC 1.8985</strain>
    </source>
</reference>
<keyword evidence="3" id="KW-1133">Transmembrane helix</keyword>
<dbReference type="Gene3D" id="3.30.70.270">
    <property type="match status" value="1"/>
</dbReference>
<organism evidence="5 6">
    <name type="scientific">Luteimonas terricola</name>
    <dbReference type="NCBI Taxonomy" id="645597"/>
    <lineage>
        <taxon>Bacteria</taxon>
        <taxon>Pseudomonadati</taxon>
        <taxon>Pseudomonadota</taxon>
        <taxon>Gammaproteobacteria</taxon>
        <taxon>Lysobacterales</taxon>
        <taxon>Lysobacteraceae</taxon>
        <taxon>Luteimonas</taxon>
    </lineage>
</organism>
<keyword evidence="3" id="KW-0812">Transmembrane</keyword>
<proteinExistence type="predicted"/>
<protein>
    <recommendedName>
        <fullName evidence="1">diguanylate cyclase</fullName>
        <ecNumber evidence="1">2.7.7.65</ecNumber>
    </recommendedName>
</protein>
<dbReference type="SMART" id="SM00267">
    <property type="entry name" value="GGDEF"/>
    <property type="match status" value="1"/>
</dbReference>
<dbReference type="EMBL" id="BMME01000001">
    <property type="protein sequence ID" value="GGK01528.1"/>
    <property type="molecule type" value="Genomic_DNA"/>
</dbReference>
<dbReference type="SUPFAM" id="SSF55073">
    <property type="entry name" value="Nucleotide cyclase"/>
    <property type="match status" value="1"/>
</dbReference>
<name>A0ABQ2EBH3_9GAMM</name>
<feature type="transmembrane region" description="Helical" evidence="3">
    <location>
        <begin position="137"/>
        <end position="155"/>
    </location>
</feature>
<dbReference type="InterPro" id="IPR050469">
    <property type="entry name" value="Diguanylate_Cyclase"/>
</dbReference>
<evidence type="ECO:0000313" key="6">
    <source>
        <dbReference type="Proteomes" id="UP000599009"/>
    </source>
</evidence>
<evidence type="ECO:0000313" key="5">
    <source>
        <dbReference type="EMBL" id="GGK01528.1"/>
    </source>
</evidence>
<evidence type="ECO:0000259" key="4">
    <source>
        <dbReference type="PROSITE" id="PS50887"/>
    </source>
</evidence>
<feature type="transmembrane region" description="Helical" evidence="3">
    <location>
        <begin position="32"/>
        <end position="51"/>
    </location>
</feature>
<keyword evidence="6" id="KW-1185">Reference proteome</keyword>
<dbReference type="PANTHER" id="PTHR45138">
    <property type="entry name" value="REGULATORY COMPONENTS OF SENSORY TRANSDUCTION SYSTEM"/>
    <property type="match status" value="1"/>
</dbReference>
<dbReference type="CDD" id="cd01949">
    <property type="entry name" value="GGDEF"/>
    <property type="match status" value="1"/>
</dbReference>